<feature type="compositionally biased region" description="Acidic residues" evidence="3">
    <location>
        <begin position="22"/>
        <end position="35"/>
    </location>
</feature>
<dbReference type="PANTHER" id="PTHR38340">
    <property type="entry name" value="S-LAYER PROTEIN"/>
    <property type="match status" value="1"/>
</dbReference>
<dbReference type="Gene3D" id="2.150.10.10">
    <property type="entry name" value="Serralysin-like metalloprotease, C-terminal"/>
    <property type="match status" value="2"/>
</dbReference>
<dbReference type="PROSITE" id="PS00330">
    <property type="entry name" value="HEMOLYSIN_CALCIUM"/>
    <property type="match status" value="2"/>
</dbReference>
<keyword evidence="5" id="KW-1185">Reference proteome</keyword>
<reference evidence="4 5" key="1">
    <citation type="submission" date="2023-04" db="EMBL/GenBank/DDBJ databases">
        <title>Complete genome sequence of Alisedimentitalea scapharcae.</title>
        <authorList>
            <person name="Rong J.-C."/>
            <person name="Yi M.-L."/>
            <person name="Zhao Q."/>
        </authorList>
    </citation>
    <scope>NUCLEOTIDE SEQUENCE [LARGE SCALE GENOMIC DNA]</scope>
    <source>
        <strain evidence="4 5">KCTC 42119</strain>
    </source>
</reference>
<sequence>MMLLASVIGLMAIGGVVLSEMDSEDETAADDSLADEENRSPDGSEDEEATAGDLLAGVGQQDGNDAGYVQTDEYDQGAAGDQTSSSDPSLASQSQPATQDTADESPDPSPVLVSGDADNNIMVGSNADDLLSGKSGDDQINGYDGDDRVWGDQGDDGLYGADGDDSLWGGGGADVLHGDAGNDQLTGNDGDDTLFGHYGDDQMVGDAGNDSAHGGQGNDTVHGGAGDDALHGNDGNDSLNGGLGADTLFGGRGDDVISGVVDHMVAGQNSDIDYLNGGDGNDVIITGAGDIVTAGSGADSIVLGDWITDDQAATIVDYNEAEDQLVMVWDSDTEADVSVQSDPDNPDLQHIVINGTMVASVHGMGNLTAQDIMLVNSATAGSLGMSA</sequence>
<dbReference type="RefSeq" id="WP_406646707.1">
    <property type="nucleotide sequence ID" value="NZ_CP123584.1"/>
</dbReference>
<evidence type="ECO:0000256" key="1">
    <source>
        <dbReference type="ARBA" id="ARBA00004613"/>
    </source>
</evidence>
<dbReference type="Proteomes" id="UP001623232">
    <property type="component" value="Chromosome"/>
</dbReference>
<name>A0ABZ2XVX3_9RHOB</name>
<accession>A0ABZ2XVX3</accession>
<organism evidence="4 5">
    <name type="scientific">Aliisedimentitalea scapharcae</name>
    <dbReference type="NCBI Taxonomy" id="1524259"/>
    <lineage>
        <taxon>Bacteria</taxon>
        <taxon>Pseudomonadati</taxon>
        <taxon>Pseudomonadota</taxon>
        <taxon>Alphaproteobacteria</taxon>
        <taxon>Rhodobacterales</taxon>
        <taxon>Roseobacteraceae</taxon>
        <taxon>Aliisedimentitalea</taxon>
    </lineage>
</organism>
<dbReference type="Pfam" id="PF00353">
    <property type="entry name" value="HemolysinCabind"/>
    <property type="match status" value="4"/>
</dbReference>
<gene>
    <name evidence="4" type="ORF">QEZ52_20465</name>
</gene>
<dbReference type="PRINTS" id="PR00313">
    <property type="entry name" value="CABNDNGRPT"/>
</dbReference>
<evidence type="ECO:0000313" key="4">
    <source>
        <dbReference type="EMBL" id="WZK88935.1"/>
    </source>
</evidence>
<dbReference type="SUPFAM" id="SSF51120">
    <property type="entry name" value="beta-Roll"/>
    <property type="match status" value="2"/>
</dbReference>
<evidence type="ECO:0000256" key="3">
    <source>
        <dbReference type="SAM" id="MobiDB-lite"/>
    </source>
</evidence>
<dbReference type="InterPro" id="IPR001343">
    <property type="entry name" value="Hemolysn_Ca-bd"/>
</dbReference>
<evidence type="ECO:0000256" key="2">
    <source>
        <dbReference type="ARBA" id="ARBA00022525"/>
    </source>
</evidence>
<dbReference type="InterPro" id="IPR011049">
    <property type="entry name" value="Serralysin-like_metalloprot_C"/>
</dbReference>
<keyword evidence="2" id="KW-0964">Secreted</keyword>
<proteinExistence type="predicted"/>
<dbReference type="EMBL" id="CP123584">
    <property type="protein sequence ID" value="WZK88935.1"/>
    <property type="molecule type" value="Genomic_DNA"/>
</dbReference>
<protein>
    <submittedName>
        <fullName evidence="4">Calcium-binding protein</fullName>
    </submittedName>
</protein>
<dbReference type="InterPro" id="IPR050557">
    <property type="entry name" value="RTX_toxin/Mannuronan_C5-epim"/>
</dbReference>
<evidence type="ECO:0000313" key="5">
    <source>
        <dbReference type="Proteomes" id="UP001623232"/>
    </source>
</evidence>
<feature type="region of interest" description="Disordered" evidence="3">
    <location>
        <begin position="22"/>
        <end position="237"/>
    </location>
</feature>
<comment type="subcellular location">
    <subcellularLocation>
        <location evidence="1">Secreted</location>
    </subcellularLocation>
</comment>
<feature type="compositionally biased region" description="Low complexity" evidence="3">
    <location>
        <begin position="84"/>
        <end position="97"/>
    </location>
</feature>
<dbReference type="InterPro" id="IPR018511">
    <property type="entry name" value="Hemolysin-typ_Ca-bd_CS"/>
</dbReference>
<dbReference type="PANTHER" id="PTHR38340:SF1">
    <property type="entry name" value="S-LAYER PROTEIN"/>
    <property type="match status" value="1"/>
</dbReference>